<evidence type="ECO:0000256" key="8">
    <source>
        <dbReference type="ARBA" id="ARBA00022840"/>
    </source>
</evidence>
<reference evidence="16 17" key="1">
    <citation type="submission" date="2016-11" db="EMBL/GenBank/DDBJ databases">
        <authorList>
            <person name="Jaros S."/>
            <person name="Januszkiewicz K."/>
            <person name="Wedrychowicz H."/>
        </authorList>
    </citation>
    <scope>NUCLEOTIDE SEQUENCE [LARGE SCALE GENOMIC DNA]</scope>
    <source>
        <strain evidence="16 17">DSM 15212</strain>
    </source>
</reference>
<evidence type="ECO:0000256" key="1">
    <source>
        <dbReference type="ARBA" id="ARBA00004496"/>
    </source>
</evidence>
<dbReference type="RefSeq" id="WP_073148556.1">
    <property type="nucleotide sequence ID" value="NZ_FRAG01000014.1"/>
</dbReference>
<dbReference type="HAMAP" id="MF_00252">
    <property type="entry name" value="Lys_tRNA_synth_class2"/>
    <property type="match status" value="1"/>
</dbReference>
<proteinExistence type="inferred from homology"/>
<feature type="binding site" evidence="13">
    <location>
        <position position="401"/>
    </location>
    <ligand>
        <name>Mg(2+)</name>
        <dbReference type="ChEBI" id="CHEBI:18420"/>
        <label>1</label>
    </ligand>
</feature>
<feature type="domain" description="Aminoacyl-transfer RNA synthetases class-II family profile" evidence="15">
    <location>
        <begin position="173"/>
        <end position="489"/>
    </location>
</feature>
<evidence type="ECO:0000256" key="9">
    <source>
        <dbReference type="ARBA" id="ARBA00022842"/>
    </source>
</evidence>
<dbReference type="PIRSF" id="PIRSF039101">
    <property type="entry name" value="LysRS2"/>
    <property type="match status" value="1"/>
</dbReference>
<keyword evidence="4 13" id="KW-0963">Cytoplasm</keyword>
<keyword evidence="5 13" id="KW-0436">Ligase</keyword>
<dbReference type="Gene3D" id="2.40.50.140">
    <property type="entry name" value="Nucleic acid-binding proteins"/>
    <property type="match status" value="1"/>
</dbReference>
<evidence type="ECO:0000313" key="16">
    <source>
        <dbReference type="EMBL" id="SHJ89434.1"/>
    </source>
</evidence>
<comment type="cofactor">
    <cofactor evidence="13 14">
        <name>Mg(2+)</name>
        <dbReference type="ChEBI" id="CHEBI:18420"/>
    </cofactor>
    <text evidence="13 14">Binds 3 Mg(2+) ions per subunit.</text>
</comment>
<evidence type="ECO:0000256" key="5">
    <source>
        <dbReference type="ARBA" id="ARBA00022598"/>
    </source>
</evidence>
<dbReference type="GO" id="GO:0005524">
    <property type="term" value="F:ATP binding"/>
    <property type="evidence" value="ECO:0007669"/>
    <property type="project" value="UniProtKB-UniRule"/>
</dbReference>
<keyword evidence="11 13" id="KW-0030">Aminoacyl-tRNA synthetase</keyword>
<dbReference type="Gene3D" id="3.30.930.10">
    <property type="entry name" value="Bira Bifunctional Protein, Domain 2"/>
    <property type="match status" value="1"/>
</dbReference>
<keyword evidence="10 13" id="KW-0648">Protein biosynthesis</keyword>
<gene>
    <name evidence="13" type="primary">lysS</name>
    <name evidence="16" type="ORF">SAMN02745912_01522</name>
</gene>
<dbReference type="InterPro" id="IPR006195">
    <property type="entry name" value="aa-tRNA-synth_II"/>
</dbReference>
<dbReference type="InterPro" id="IPR044136">
    <property type="entry name" value="Lys-tRNA-ligase_II_N"/>
</dbReference>
<sequence length="491" mass="56732">MAEEQNLNEVLRIRREKLKNLQEIGRDPFKIEKFERTAFSTKIADEFEEFEGKEVKIAGRIMAKRTMGKASFIDVLDRDGRIQSYVRKDAIGEEEYDIFTTYDIGDIVGITGTVFKTKKQEISVRASDVKLLCKSLQVLPEKWHGLKDTELRYRQRYVDLIVNPEVKKTFLKRNKIIKAIREFLDARGFLEVETPILTTIAGGAAARPFLTHHNTLDLDMQMRIANELYLKRLIVGGFDKVYEMGKMFRNEGISIKHNPEFTNIELYAAYEDYEYMMEITENLVAYCAEKALGTTVINYQGTEIDFKPPWKRVSMHDLVEEKTGVDFYSIESDEEARKIAKEKLHLEVEKHMTRGHLVNLAFEEYCEKDLIQPTFVMHHPVEVSPLAKRNPENPLITNRFEAFANTWEIANAFSELNDPIDQKERFEQQLKQRESGDEEAHPMDEDFINALEVGLPPTGGLGIGVDRLMMLLTNSASIRDVILFPTMKPIE</sequence>
<dbReference type="GO" id="GO:0005829">
    <property type="term" value="C:cytosol"/>
    <property type="evidence" value="ECO:0007669"/>
    <property type="project" value="TreeGrafter"/>
</dbReference>
<evidence type="ECO:0000256" key="6">
    <source>
        <dbReference type="ARBA" id="ARBA00022723"/>
    </source>
</evidence>
<dbReference type="PANTHER" id="PTHR42918">
    <property type="entry name" value="LYSYL-TRNA SYNTHETASE"/>
    <property type="match status" value="1"/>
</dbReference>
<dbReference type="GO" id="GO:0000049">
    <property type="term" value="F:tRNA binding"/>
    <property type="evidence" value="ECO:0007669"/>
    <property type="project" value="TreeGrafter"/>
</dbReference>
<evidence type="ECO:0000259" key="15">
    <source>
        <dbReference type="PROSITE" id="PS50862"/>
    </source>
</evidence>
<comment type="subunit">
    <text evidence="3 13">Homodimer.</text>
</comment>
<dbReference type="NCBIfam" id="NF001756">
    <property type="entry name" value="PRK00484.1"/>
    <property type="match status" value="1"/>
</dbReference>
<evidence type="ECO:0000256" key="14">
    <source>
        <dbReference type="RuleBase" id="RU000336"/>
    </source>
</evidence>
<dbReference type="CDD" id="cd04322">
    <property type="entry name" value="LysRS_N"/>
    <property type="match status" value="1"/>
</dbReference>
<comment type="catalytic activity">
    <reaction evidence="12 13 14">
        <text>tRNA(Lys) + L-lysine + ATP = L-lysyl-tRNA(Lys) + AMP + diphosphate</text>
        <dbReference type="Rhea" id="RHEA:20792"/>
        <dbReference type="Rhea" id="RHEA-COMP:9696"/>
        <dbReference type="Rhea" id="RHEA-COMP:9697"/>
        <dbReference type="ChEBI" id="CHEBI:30616"/>
        <dbReference type="ChEBI" id="CHEBI:32551"/>
        <dbReference type="ChEBI" id="CHEBI:33019"/>
        <dbReference type="ChEBI" id="CHEBI:78442"/>
        <dbReference type="ChEBI" id="CHEBI:78529"/>
        <dbReference type="ChEBI" id="CHEBI:456215"/>
        <dbReference type="EC" id="6.1.1.6"/>
    </reaction>
</comment>
<protein>
    <recommendedName>
        <fullName evidence="13">Lysine--tRNA ligase</fullName>
        <ecNumber evidence="13">6.1.1.6</ecNumber>
    </recommendedName>
    <alternativeName>
        <fullName evidence="13">Lysyl-tRNA synthetase</fullName>
        <shortName evidence="13">LysRS</shortName>
    </alternativeName>
</protein>
<comment type="similarity">
    <text evidence="2 13">Belongs to the class-II aminoacyl-tRNA synthetase family.</text>
</comment>
<evidence type="ECO:0000256" key="7">
    <source>
        <dbReference type="ARBA" id="ARBA00022741"/>
    </source>
</evidence>
<dbReference type="PANTHER" id="PTHR42918:SF15">
    <property type="entry name" value="LYSINE--TRNA LIGASE, CHLOROPLASTIC_MITOCHONDRIAL"/>
    <property type="match status" value="1"/>
</dbReference>
<dbReference type="PROSITE" id="PS50862">
    <property type="entry name" value="AA_TRNA_LIGASE_II"/>
    <property type="match status" value="1"/>
</dbReference>
<dbReference type="CDD" id="cd00775">
    <property type="entry name" value="LysRS_core"/>
    <property type="match status" value="1"/>
</dbReference>
<dbReference type="SUPFAM" id="SSF55681">
    <property type="entry name" value="Class II aaRS and biotin synthetases"/>
    <property type="match status" value="1"/>
</dbReference>
<dbReference type="InterPro" id="IPR034762">
    <property type="entry name" value="Lys-tRNA-ligase_II_bac/euk"/>
</dbReference>
<evidence type="ECO:0000256" key="2">
    <source>
        <dbReference type="ARBA" id="ARBA00008226"/>
    </source>
</evidence>
<dbReference type="FunFam" id="2.40.50.140:FF:000024">
    <property type="entry name" value="Lysine--tRNA ligase"/>
    <property type="match status" value="1"/>
</dbReference>
<dbReference type="EC" id="6.1.1.6" evidence="13"/>
<dbReference type="InterPro" id="IPR004365">
    <property type="entry name" value="NA-bd_OB_tRNA"/>
</dbReference>
<accession>A0A1M6N174</accession>
<keyword evidence="9 13" id="KW-0460">Magnesium</keyword>
<dbReference type="GO" id="GO:0006430">
    <property type="term" value="P:lysyl-tRNA aminoacylation"/>
    <property type="evidence" value="ECO:0007669"/>
    <property type="project" value="UniProtKB-UniRule"/>
</dbReference>
<keyword evidence="7 13" id="KW-0547">Nucleotide-binding</keyword>
<dbReference type="EMBL" id="FRAG01000014">
    <property type="protein sequence ID" value="SHJ89434.1"/>
    <property type="molecule type" value="Genomic_DNA"/>
</dbReference>
<dbReference type="GO" id="GO:0004824">
    <property type="term" value="F:lysine-tRNA ligase activity"/>
    <property type="evidence" value="ECO:0007669"/>
    <property type="project" value="UniProtKB-UniRule"/>
</dbReference>
<dbReference type="Proteomes" id="UP000184465">
    <property type="component" value="Unassembled WGS sequence"/>
</dbReference>
<dbReference type="Pfam" id="PF00152">
    <property type="entry name" value="tRNA-synt_2"/>
    <property type="match status" value="1"/>
</dbReference>
<feature type="binding site" evidence="13">
    <location>
        <position position="408"/>
    </location>
    <ligand>
        <name>Mg(2+)</name>
        <dbReference type="ChEBI" id="CHEBI:18420"/>
        <label>2</label>
    </ligand>
</feature>
<evidence type="ECO:0000256" key="13">
    <source>
        <dbReference type="HAMAP-Rule" id="MF_00252"/>
    </source>
</evidence>
<keyword evidence="17" id="KW-1185">Reference proteome</keyword>
<evidence type="ECO:0000256" key="4">
    <source>
        <dbReference type="ARBA" id="ARBA00022490"/>
    </source>
</evidence>
<dbReference type="PRINTS" id="PR00982">
    <property type="entry name" value="TRNASYNTHLYS"/>
</dbReference>
<dbReference type="GO" id="GO:0000287">
    <property type="term" value="F:magnesium ion binding"/>
    <property type="evidence" value="ECO:0007669"/>
    <property type="project" value="UniProtKB-UniRule"/>
</dbReference>
<dbReference type="OrthoDB" id="9801152at2"/>
<dbReference type="InterPro" id="IPR004364">
    <property type="entry name" value="Aa-tRNA-synt_II"/>
</dbReference>
<dbReference type="GO" id="GO:0140096">
    <property type="term" value="F:catalytic activity, acting on a protein"/>
    <property type="evidence" value="ECO:0007669"/>
    <property type="project" value="UniProtKB-ARBA"/>
</dbReference>
<feature type="binding site" evidence="13">
    <location>
        <position position="408"/>
    </location>
    <ligand>
        <name>Mg(2+)</name>
        <dbReference type="ChEBI" id="CHEBI:18420"/>
        <label>1</label>
    </ligand>
</feature>
<dbReference type="GO" id="GO:0016740">
    <property type="term" value="F:transferase activity"/>
    <property type="evidence" value="ECO:0007669"/>
    <property type="project" value="UniProtKB-ARBA"/>
</dbReference>
<evidence type="ECO:0000313" key="17">
    <source>
        <dbReference type="Proteomes" id="UP000184465"/>
    </source>
</evidence>
<dbReference type="InterPro" id="IPR018149">
    <property type="entry name" value="Lys-tRNA-synth_II_C"/>
</dbReference>
<evidence type="ECO:0000256" key="10">
    <source>
        <dbReference type="ARBA" id="ARBA00022917"/>
    </source>
</evidence>
<dbReference type="NCBIfam" id="TIGR00499">
    <property type="entry name" value="lysS_bact"/>
    <property type="match status" value="1"/>
</dbReference>
<evidence type="ECO:0000256" key="12">
    <source>
        <dbReference type="ARBA" id="ARBA00048573"/>
    </source>
</evidence>
<dbReference type="InterPro" id="IPR012340">
    <property type="entry name" value="NA-bd_OB-fold"/>
</dbReference>
<dbReference type="FunFam" id="3.30.930.10:FF:000001">
    <property type="entry name" value="Lysine--tRNA ligase"/>
    <property type="match status" value="1"/>
</dbReference>
<evidence type="ECO:0000256" key="3">
    <source>
        <dbReference type="ARBA" id="ARBA00011738"/>
    </source>
</evidence>
<dbReference type="AlphaFoldDB" id="A0A1M6N174"/>
<dbReference type="SUPFAM" id="SSF50249">
    <property type="entry name" value="Nucleic acid-binding proteins"/>
    <property type="match status" value="1"/>
</dbReference>
<evidence type="ECO:0000256" key="11">
    <source>
        <dbReference type="ARBA" id="ARBA00023146"/>
    </source>
</evidence>
<dbReference type="InterPro" id="IPR045864">
    <property type="entry name" value="aa-tRNA-synth_II/BPL/LPL"/>
</dbReference>
<dbReference type="Pfam" id="PF01336">
    <property type="entry name" value="tRNA_anti-codon"/>
    <property type="match status" value="1"/>
</dbReference>
<dbReference type="InterPro" id="IPR002313">
    <property type="entry name" value="Lys-tRNA-ligase_II"/>
</dbReference>
<organism evidence="16 17">
    <name type="scientific">Paramaledivibacter caminithermalis (strain DSM 15212 / CIP 107654 / DViRD3)</name>
    <name type="common">Clostridium caminithermale</name>
    <dbReference type="NCBI Taxonomy" id="1121301"/>
    <lineage>
        <taxon>Bacteria</taxon>
        <taxon>Bacillati</taxon>
        <taxon>Bacillota</taxon>
        <taxon>Clostridia</taxon>
        <taxon>Peptostreptococcales</taxon>
        <taxon>Caminicellaceae</taxon>
        <taxon>Paramaledivibacter</taxon>
    </lineage>
</organism>
<dbReference type="STRING" id="1121301.SAMN02745912_01522"/>
<keyword evidence="6 13" id="KW-0479">Metal-binding</keyword>
<comment type="subcellular location">
    <subcellularLocation>
        <location evidence="1 13">Cytoplasm</location>
    </subcellularLocation>
</comment>
<name>A0A1M6N174_PARC5</name>
<keyword evidence="8 13" id="KW-0067">ATP-binding</keyword>